<gene>
    <name evidence="2" type="ORF">BT96DRAFT_378948</name>
</gene>
<proteinExistence type="predicted"/>
<reference evidence="2" key="1">
    <citation type="journal article" date="2019" name="Environ. Microbiol.">
        <title>Fungal ecological strategies reflected in gene transcription - a case study of two litter decomposers.</title>
        <authorList>
            <person name="Barbi F."/>
            <person name="Kohler A."/>
            <person name="Barry K."/>
            <person name="Baskaran P."/>
            <person name="Daum C."/>
            <person name="Fauchery L."/>
            <person name="Ihrmark K."/>
            <person name="Kuo A."/>
            <person name="LaButti K."/>
            <person name="Lipzen A."/>
            <person name="Morin E."/>
            <person name="Grigoriev I.V."/>
            <person name="Henrissat B."/>
            <person name="Lindahl B."/>
            <person name="Martin F."/>
        </authorList>
    </citation>
    <scope>NUCLEOTIDE SEQUENCE</scope>
    <source>
        <strain evidence="2">JB14</strain>
    </source>
</reference>
<protein>
    <submittedName>
        <fullName evidence="2">Uncharacterized protein</fullName>
    </submittedName>
</protein>
<feature type="transmembrane region" description="Helical" evidence="1">
    <location>
        <begin position="57"/>
        <end position="74"/>
    </location>
</feature>
<keyword evidence="1" id="KW-1133">Transmembrane helix</keyword>
<evidence type="ECO:0000313" key="2">
    <source>
        <dbReference type="EMBL" id="KAE9410508.1"/>
    </source>
</evidence>
<keyword evidence="1" id="KW-0812">Transmembrane</keyword>
<dbReference type="AlphaFoldDB" id="A0A6A4INH6"/>
<keyword evidence="3" id="KW-1185">Reference proteome</keyword>
<dbReference type="EMBL" id="ML769385">
    <property type="protein sequence ID" value="KAE9410508.1"/>
    <property type="molecule type" value="Genomic_DNA"/>
</dbReference>
<sequence>MRGNANAEERLAASRNLFPTIRISIDDSDSGEREKNQPYVTQICDAGSGLPYFFQSYLGPSLFIYYIIICRPLVVSRQMSMSPAPRIH</sequence>
<organism evidence="2 3">
    <name type="scientific">Gymnopus androsaceus JB14</name>
    <dbReference type="NCBI Taxonomy" id="1447944"/>
    <lineage>
        <taxon>Eukaryota</taxon>
        <taxon>Fungi</taxon>
        <taxon>Dikarya</taxon>
        <taxon>Basidiomycota</taxon>
        <taxon>Agaricomycotina</taxon>
        <taxon>Agaricomycetes</taxon>
        <taxon>Agaricomycetidae</taxon>
        <taxon>Agaricales</taxon>
        <taxon>Marasmiineae</taxon>
        <taxon>Omphalotaceae</taxon>
        <taxon>Gymnopus</taxon>
    </lineage>
</organism>
<dbReference type="Proteomes" id="UP000799118">
    <property type="component" value="Unassembled WGS sequence"/>
</dbReference>
<accession>A0A6A4INH6</accession>
<evidence type="ECO:0000313" key="3">
    <source>
        <dbReference type="Proteomes" id="UP000799118"/>
    </source>
</evidence>
<name>A0A6A4INH6_9AGAR</name>
<evidence type="ECO:0000256" key="1">
    <source>
        <dbReference type="SAM" id="Phobius"/>
    </source>
</evidence>
<keyword evidence="1" id="KW-0472">Membrane</keyword>